<gene>
    <name evidence="3" type="ORF">JBS370_LOCUS22186</name>
    <name evidence="2" type="ORF">ZHD862_LOCUS3419</name>
</gene>
<name>A0A813UD27_9BILA</name>
<dbReference type="EMBL" id="CAJOBD010003056">
    <property type="protein sequence ID" value="CAF3925893.1"/>
    <property type="molecule type" value="Genomic_DNA"/>
</dbReference>
<evidence type="ECO:0000313" key="3">
    <source>
        <dbReference type="EMBL" id="CAF3925893.1"/>
    </source>
</evidence>
<accession>A0A813UD27</accession>
<evidence type="ECO:0000313" key="4">
    <source>
        <dbReference type="Proteomes" id="UP000663864"/>
    </source>
</evidence>
<keyword evidence="1" id="KW-1015">Disulfide bond</keyword>
<evidence type="ECO:0000313" key="2">
    <source>
        <dbReference type="EMBL" id="CAF0821723.1"/>
    </source>
</evidence>
<evidence type="ECO:0000256" key="1">
    <source>
        <dbReference type="ARBA" id="ARBA00023157"/>
    </source>
</evidence>
<dbReference type="Gene3D" id="4.10.400.10">
    <property type="entry name" value="Low-density Lipoprotein Receptor"/>
    <property type="match status" value="2"/>
</dbReference>
<dbReference type="AlphaFoldDB" id="A0A813UD27"/>
<dbReference type="EMBL" id="CAJNOT010000074">
    <property type="protein sequence ID" value="CAF0821723.1"/>
    <property type="molecule type" value="Genomic_DNA"/>
</dbReference>
<dbReference type="Proteomes" id="UP000663836">
    <property type="component" value="Unassembled WGS sequence"/>
</dbReference>
<sequence length="118" mass="13607">MNQCLNNEFRCHFGGQCIPLAFVGDEKMNSDYLDDTDELNWNAIFEDLIQRCSTIGTEKTCSDPSLFHSSSSLKCISKDRLIDGYNDCYYNEDELFSARQLNGSTRFICPSNRNQCYR</sequence>
<dbReference type="InterPro" id="IPR036055">
    <property type="entry name" value="LDL_receptor-like_sf"/>
</dbReference>
<organism evidence="2 4">
    <name type="scientific">Rotaria sordida</name>
    <dbReference type="NCBI Taxonomy" id="392033"/>
    <lineage>
        <taxon>Eukaryota</taxon>
        <taxon>Metazoa</taxon>
        <taxon>Spiralia</taxon>
        <taxon>Gnathifera</taxon>
        <taxon>Rotifera</taxon>
        <taxon>Eurotatoria</taxon>
        <taxon>Bdelloidea</taxon>
        <taxon>Philodinida</taxon>
        <taxon>Philodinidae</taxon>
        <taxon>Rotaria</taxon>
    </lineage>
</organism>
<protein>
    <submittedName>
        <fullName evidence="2">Uncharacterized protein</fullName>
    </submittedName>
</protein>
<reference evidence="2" key="1">
    <citation type="submission" date="2021-02" db="EMBL/GenBank/DDBJ databases">
        <authorList>
            <person name="Nowell W R."/>
        </authorList>
    </citation>
    <scope>NUCLEOTIDE SEQUENCE</scope>
</reference>
<proteinExistence type="predicted"/>
<comment type="caution">
    <text evidence="2">The sequence shown here is derived from an EMBL/GenBank/DDBJ whole genome shotgun (WGS) entry which is preliminary data.</text>
</comment>
<dbReference type="Proteomes" id="UP000663864">
    <property type="component" value="Unassembled WGS sequence"/>
</dbReference>